<comment type="caution">
    <text evidence="2">The sequence shown here is derived from an EMBL/GenBank/DDBJ whole genome shotgun (WGS) entry which is preliminary data.</text>
</comment>
<evidence type="ECO:0000256" key="1">
    <source>
        <dbReference type="SAM" id="SignalP"/>
    </source>
</evidence>
<evidence type="ECO:0008006" key="4">
    <source>
        <dbReference type="Google" id="ProtNLM"/>
    </source>
</evidence>
<protein>
    <recommendedName>
        <fullName evidence="4">Ig-like domain-containing protein</fullName>
    </recommendedName>
</protein>
<keyword evidence="3" id="KW-1185">Reference proteome</keyword>
<proteinExistence type="predicted"/>
<feature type="signal peptide" evidence="1">
    <location>
        <begin position="1"/>
        <end position="23"/>
    </location>
</feature>
<sequence>MRWSTLAVVSAGAVVSASGSARAHPGGPQYSFDRFQSPSGNIACMITDGTDVRCDVRDFVFTPPAQPVGGCGASGYGHTVTMAVGRAAQFTCAGDTVADPGLPVLGYETTTGVGQVECYSTTDYMYCSAGSHYFRLSRDAYTLR</sequence>
<evidence type="ECO:0000313" key="3">
    <source>
        <dbReference type="Proteomes" id="UP000438448"/>
    </source>
</evidence>
<reference evidence="2 3" key="1">
    <citation type="submission" date="2019-10" db="EMBL/GenBank/DDBJ databases">
        <title>Nocardia macrotermitis sp. nov. and Nocardia aurantia sp. nov., isolated from the gut of fungus growing-termite Macrotermes natalensis.</title>
        <authorList>
            <person name="Benndorf R."/>
            <person name="Schwitalla J."/>
            <person name="Martin K."/>
            <person name="De Beer W."/>
            <person name="Kaster A.-K."/>
            <person name="Vollmers J."/>
            <person name="Poulsen M."/>
            <person name="Beemelmanns C."/>
        </authorList>
    </citation>
    <scope>NUCLEOTIDE SEQUENCE [LARGE SCALE GENOMIC DNA]</scope>
    <source>
        <strain evidence="2 3">RB20</strain>
    </source>
</reference>
<dbReference type="EMBL" id="WEGK01000010">
    <property type="protein sequence ID" value="MQY21684.1"/>
    <property type="molecule type" value="Genomic_DNA"/>
</dbReference>
<dbReference type="Proteomes" id="UP000438448">
    <property type="component" value="Unassembled WGS sequence"/>
</dbReference>
<evidence type="ECO:0000313" key="2">
    <source>
        <dbReference type="EMBL" id="MQY21684.1"/>
    </source>
</evidence>
<feature type="chain" id="PRO_5029680062" description="Ig-like domain-containing protein" evidence="1">
    <location>
        <begin position="24"/>
        <end position="144"/>
    </location>
</feature>
<name>A0A7K0D9Y3_9NOCA</name>
<keyword evidence="1" id="KW-0732">Signal</keyword>
<organism evidence="2 3">
    <name type="scientific">Nocardia macrotermitis</name>
    <dbReference type="NCBI Taxonomy" id="2585198"/>
    <lineage>
        <taxon>Bacteria</taxon>
        <taxon>Bacillati</taxon>
        <taxon>Actinomycetota</taxon>
        <taxon>Actinomycetes</taxon>
        <taxon>Mycobacteriales</taxon>
        <taxon>Nocardiaceae</taxon>
        <taxon>Nocardia</taxon>
    </lineage>
</organism>
<dbReference type="AlphaFoldDB" id="A0A7K0D9Y3"/>
<accession>A0A7K0D9Y3</accession>
<gene>
    <name evidence="2" type="ORF">NRB20_47970</name>
</gene>